<evidence type="ECO:0000313" key="1">
    <source>
        <dbReference type="EMBL" id="VDL70850.1"/>
    </source>
</evidence>
<protein>
    <submittedName>
        <fullName evidence="3">Phage protein</fullName>
    </submittedName>
</protein>
<dbReference type="WBParaSite" id="NBR_0000726001-mRNA-1">
    <property type="protein sequence ID" value="NBR_0000726001-mRNA-1"/>
    <property type="gene ID" value="NBR_0000726001"/>
</dbReference>
<dbReference type="Proteomes" id="UP000271162">
    <property type="component" value="Unassembled WGS sequence"/>
</dbReference>
<evidence type="ECO:0000313" key="2">
    <source>
        <dbReference type="Proteomes" id="UP000271162"/>
    </source>
</evidence>
<gene>
    <name evidence="1" type="ORF">NBR_LOCUS7261</name>
</gene>
<evidence type="ECO:0000313" key="3">
    <source>
        <dbReference type="WBParaSite" id="NBR_0000726001-mRNA-1"/>
    </source>
</evidence>
<dbReference type="AlphaFoldDB" id="A0A0N4XWI7"/>
<keyword evidence="2" id="KW-1185">Reference proteome</keyword>
<organism evidence="3">
    <name type="scientific">Nippostrongylus brasiliensis</name>
    <name type="common">Rat hookworm</name>
    <dbReference type="NCBI Taxonomy" id="27835"/>
    <lineage>
        <taxon>Eukaryota</taxon>
        <taxon>Metazoa</taxon>
        <taxon>Ecdysozoa</taxon>
        <taxon>Nematoda</taxon>
        <taxon>Chromadorea</taxon>
        <taxon>Rhabditida</taxon>
        <taxon>Rhabditina</taxon>
        <taxon>Rhabditomorpha</taxon>
        <taxon>Strongyloidea</taxon>
        <taxon>Heligmosomidae</taxon>
        <taxon>Nippostrongylus</taxon>
    </lineage>
</organism>
<dbReference type="EMBL" id="UYSL01019873">
    <property type="protein sequence ID" value="VDL70850.1"/>
    <property type="molecule type" value="Genomic_DNA"/>
</dbReference>
<reference evidence="3" key="1">
    <citation type="submission" date="2017-02" db="UniProtKB">
        <authorList>
            <consortium name="WormBaseParasite"/>
        </authorList>
    </citation>
    <scope>IDENTIFICATION</scope>
</reference>
<accession>A0A0N4XWI7</accession>
<name>A0A0N4XWI7_NIPBR</name>
<sequence>MFLVGITFFEVLDDYVSTGEVEAIFFAQQPYHEHEMHYTAIQGTFEAVTFAECAELKKDPPEVSLCRAVCEA</sequence>
<reference evidence="1 2" key="2">
    <citation type="submission" date="2018-11" db="EMBL/GenBank/DDBJ databases">
        <authorList>
            <consortium name="Pathogen Informatics"/>
        </authorList>
    </citation>
    <scope>NUCLEOTIDE SEQUENCE [LARGE SCALE GENOMIC DNA]</scope>
</reference>
<proteinExistence type="predicted"/>